<accession>A0A3B0XVS4</accession>
<gene>
    <name evidence="2" type="ORF">MNBD_GAMMA11-2021</name>
</gene>
<evidence type="ECO:0000256" key="1">
    <source>
        <dbReference type="SAM" id="Phobius"/>
    </source>
</evidence>
<keyword evidence="1" id="KW-0472">Membrane</keyword>
<dbReference type="AlphaFoldDB" id="A0A3B0XVS4"/>
<dbReference type="EMBL" id="UOFG01000262">
    <property type="protein sequence ID" value="VAW66059.1"/>
    <property type="molecule type" value="Genomic_DNA"/>
</dbReference>
<proteinExistence type="predicted"/>
<organism evidence="2">
    <name type="scientific">hydrothermal vent metagenome</name>
    <dbReference type="NCBI Taxonomy" id="652676"/>
    <lineage>
        <taxon>unclassified sequences</taxon>
        <taxon>metagenomes</taxon>
        <taxon>ecological metagenomes</taxon>
    </lineage>
</organism>
<reference evidence="2" key="1">
    <citation type="submission" date="2018-06" db="EMBL/GenBank/DDBJ databases">
        <authorList>
            <person name="Zhirakovskaya E."/>
        </authorList>
    </citation>
    <scope>NUCLEOTIDE SEQUENCE</scope>
</reference>
<sequence>MNNFIKYLPTDNLYKFIALSGVVTSLASAYLYVSKVYEYKEKILEHKEELSFIAPITQIGFALGFFIACFGFYLWYTRIQRPIDKEISAKANISLIQSRREIENLDIVKYQEAYKALSKLEYQITMALLQVVNDLGPGKSFNANDIPTNEGYSELQMNVEFYIPEISDNLKNVNSLYLNFFKSIADFISEKDTESSKISQIVIKAFEISDKISHEITEMKESLKKLANNYEK</sequence>
<protein>
    <submittedName>
        <fullName evidence="2">Uncharacterized protein</fullName>
    </submittedName>
</protein>
<keyword evidence="1" id="KW-0812">Transmembrane</keyword>
<feature type="transmembrane region" description="Helical" evidence="1">
    <location>
        <begin position="12"/>
        <end position="32"/>
    </location>
</feature>
<name>A0A3B0XVS4_9ZZZZ</name>
<keyword evidence="1" id="KW-1133">Transmembrane helix</keyword>
<evidence type="ECO:0000313" key="2">
    <source>
        <dbReference type="EMBL" id="VAW66059.1"/>
    </source>
</evidence>
<feature type="transmembrane region" description="Helical" evidence="1">
    <location>
        <begin position="52"/>
        <end position="76"/>
    </location>
</feature>